<dbReference type="GO" id="GO:0016787">
    <property type="term" value="F:hydrolase activity"/>
    <property type="evidence" value="ECO:0007669"/>
    <property type="project" value="UniProtKB-KW"/>
</dbReference>
<name>A0AB38RQ53_RHOSG</name>
<keyword evidence="3" id="KW-1185">Reference proteome</keyword>
<dbReference type="PRINTS" id="PR00412">
    <property type="entry name" value="EPOXHYDRLASE"/>
</dbReference>
<dbReference type="InterPro" id="IPR050266">
    <property type="entry name" value="AB_hydrolase_sf"/>
</dbReference>
<reference evidence="3" key="1">
    <citation type="journal article" date="2022" name="Environ. Microbiol.">
        <title>Functional analysis, diversity, and distribution of carbendazim hydrolases MheI and CbmA, responsible for the initial step in carbendazim degradation.</title>
        <authorList>
            <person name="Zhang M."/>
            <person name="Bai X."/>
            <person name="Li Q."/>
            <person name="Zhang L."/>
            <person name="Zhu Q."/>
            <person name="Gao S."/>
            <person name="Ke Z."/>
            <person name="Jiang M."/>
            <person name="Hu J."/>
            <person name="Qiu J."/>
            <person name="Hong Q."/>
        </authorList>
    </citation>
    <scope>NUCLEOTIDE SEQUENCE [LARGE SCALE GENOMIC DNA]</scope>
    <source>
        <strain evidence="3">djl-6</strain>
    </source>
</reference>
<gene>
    <name evidence="2" type="ORF">M0639_33740</name>
</gene>
<feature type="domain" description="AB hydrolase-1" evidence="1">
    <location>
        <begin position="34"/>
        <end position="276"/>
    </location>
</feature>
<sequence>MLRPELYAPEEFSYSIGTEEGPLHYLDIGTGDPILLIHAFGPQPGVTSWLIYREVIEVLSNTNRCIAIDMPNFGLSGPIRYHEPYHDLVVRAAVRVLDHLGIERLPVIGTSMGATSALDMAFQAPDRVERLVIGACHASTGGDPYILSPFPSEVLRLHSELQSAPDDKAALARLLRALMYDEDLITPELIQKLHEFRCAHREHAEAELESISTPHSNLSLLSQIDVPVKIIQGRFDRMVPIEQALLLMSYLPQAELTILNRCGHWPPAERPQEFATLVRKFLQAD</sequence>
<accession>A0AB38RQ53</accession>
<evidence type="ECO:0000313" key="3">
    <source>
        <dbReference type="Proteomes" id="UP000831484"/>
    </source>
</evidence>
<dbReference type="InterPro" id="IPR000073">
    <property type="entry name" value="AB_hydrolase_1"/>
</dbReference>
<dbReference type="InterPro" id="IPR000639">
    <property type="entry name" value="Epox_hydrolase-like"/>
</dbReference>
<evidence type="ECO:0000313" key="2">
    <source>
        <dbReference type="EMBL" id="UPU47041.1"/>
    </source>
</evidence>
<dbReference type="EMBL" id="CP096568">
    <property type="protein sequence ID" value="UPU47041.1"/>
    <property type="molecule type" value="Genomic_DNA"/>
</dbReference>
<keyword evidence="2" id="KW-0378">Hydrolase</keyword>
<geneLocation type="plasmid" evidence="2 3">
    <name>pdjl-6-5</name>
</geneLocation>
<organism evidence="2 3">
    <name type="scientific">Rhodococcus qingshengii JCM 15477</name>
    <dbReference type="NCBI Taxonomy" id="1303681"/>
    <lineage>
        <taxon>Bacteria</taxon>
        <taxon>Bacillati</taxon>
        <taxon>Actinomycetota</taxon>
        <taxon>Actinomycetes</taxon>
        <taxon>Mycobacteriales</taxon>
        <taxon>Nocardiaceae</taxon>
        <taxon>Rhodococcus</taxon>
        <taxon>Rhodococcus erythropolis group</taxon>
    </lineage>
</organism>
<dbReference type="SUPFAM" id="SSF53474">
    <property type="entry name" value="alpha/beta-Hydrolases"/>
    <property type="match status" value="1"/>
</dbReference>
<dbReference type="RefSeq" id="WP_083745056.1">
    <property type="nucleotide sequence ID" value="NZ_CP096568.1"/>
</dbReference>
<dbReference type="InterPro" id="IPR029058">
    <property type="entry name" value="AB_hydrolase_fold"/>
</dbReference>
<evidence type="ECO:0000259" key="1">
    <source>
        <dbReference type="Pfam" id="PF12697"/>
    </source>
</evidence>
<dbReference type="Gene3D" id="3.40.50.1820">
    <property type="entry name" value="alpha/beta hydrolase"/>
    <property type="match status" value="1"/>
</dbReference>
<dbReference type="PRINTS" id="PR00111">
    <property type="entry name" value="ABHYDROLASE"/>
</dbReference>
<protein>
    <submittedName>
        <fullName evidence="2">Alpha/beta fold hydrolase</fullName>
    </submittedName>
</protein>
<dbReference type="AlphaFoldDB" id="A0AB38RQ53"/>
<keyword evidence="2" id="KW-0614">Plasmid</keyword>
<dbReference type="Proteomes" id="UP000831484">
    <property type="component" value="Plasmid pdjl-6-5"/>
</dbReference>
<dbReference type="Pfam" id="PF12697">
    <property type="entry name" value="Abhydrolase_6"/>
    <property type="match status" value="1"/>
</dbReference>
<proteinExistence type="predicted"/>
<dbReference type="PANTHER" id="PTHR43798">
    <property type="entry name" value="MONOACYLGLYCEROL LIPASE"/>
    <property type="match status" value="1"/>
</dbReference>